<dbReference type="NCBIfam" id="TIGR00254">
    <property type="entry name" value="GGDEF"/>
    <property type="match status" value="1"/>
</dbReference>
<dbReference type="Pfam" id="PF00990">
    <property type="entry name" value="GGDEF"/>
    <property type="match status" value="1"/>
</dbReference>
<dbReference type="RefSeq" id="WP_052554652.1">
    <property type="nucleotide sequence ID" value="NZ_JMCC02000083.1"/>
</dbReference>
<dbReference type="PANTHER" id="PTHR30146">
    <property type="entry name" value="LACI-RELATED TRANSCRIPTIONAL REPRESSOR"/>
    <property type="match status" value="1"/>
</dbReference>
<keyword evidence="1" id="KW-0805">Transcription regulation</keyword>
<reference evidence="5 6" key="1">
    <citation type="submission" date="2014-12" db="EMBL/GenBank/DDBJ databases">
        <title>Genome assembly of Enhygromyxa salina DSM 15201.</title>
        <authorList>
            <person name="Sharma G."/>
            <person name="Subramanian S."/>
        </authorList>
    </citation>
    <scope>NUCLEOTIDE SEQUENCE [LARGE SCALE GENOMIC DNA]</scope>
    <source>
        <strain evidence="5 6">DSM 15201</strain>
    </source>
</reference>
<dbReference type="SMART" id="SM00267">
    <property type="entry name" value="GGDEF"/>
    <property type="match status" value="1"/>
</dbReference>
<evidence type="ECO:0000256" key="2">
    <source>
        <dbReference type="ARBA" id="ARBA00023125"/>
    </source>
</evidence>
<evidence type="ECO:0000259" key="4">
    <source>
        <dbReference type="PROSITE" id="PS50887"/>
    </source>
</evidence>
<dbReference type="InterPro" id="IPR028082">
    <property type="entry name" value="Peripla_BP_I"/>
</dbReference>
<dbReference type="Gene3D" id="3.40.50.2300">
    <property type="match status" value="2"/>
</dbReference>
<dbReference type="EMBL" id="JMCC02000083">
    <property type="protein sequence ID" value="KIG13977.1"/>
    <property type="molecule type" value="Genomic_DNA"/>
</dbReference>
<evidence type="ECO:0000256" key="3">
    <source>
        <dbReference type="ARBA" id="ARBA00023163"/>
    </source>
</evidence>
<protein>
    <submittedName>
        <fullName evidence="5">Diguanylate cyclase/phosphodiesterase</fullName>
    </submittedName>
</protein>
<evidence type="ECO:0000313" key="5">
    <source>
        <dbReference type="EMBL" id="KIG13977.1"/>
    </source>
</evidence>
<dbReference type="InterPro" id="IPR000160">
    <property type="entry name" value="GGDEF_dom"/>
</dbReference>
<dbReference type="FunFam" id="3.30.70.270:FF:000001">
    <property type="entry name" value="Diguanylate cyclase domain protein"/>
    <property type="match status" value="1"/>
</dbReference>
<keyword evidence="2" id="KW-0238">DNA-binding</keyword>
<dbReference type="InterPro" id="IPR029787">
    <property type="entry name" value="Nucleotide_cyclase"/>
</dbReference>
<dbReference type="Pfam" id="PF13377">
    <property type="entry name" value="Peripla_BP_3"/>
    <property type="match status" value="1"/>
</dbReference>
<dbReference type="PROSITE" id="PS50887">
    <property type="entry name" value="GGDEF"/>
    <property type="match status" value="1"/>
</dbReference>
<dbReference type="InterPro" id="IPR046335">
    <property type="entry name" value="LacI/GalR-like_sensor"/>
</dbReference>
<sequence length="774" mass="82771">MPSRRRLAFLTNDFEHEFQNALLRVLVPALDEHQVELVSLQGGILGHARDAARHFVFDLVSPTIVDAVLISAHTIGHLSTRGELEQFAASLAPLPTVSLGVELEGVTSLLVDNESGIYKLVSHLICHHGHRRLAFVSGHEKNPETQARYAGYSRALRDHGLTQDPRLHYQGNFESESGKAAVTAFFAAHGVCVDDLDAIVCANDEMAAGVVQALALRGVRVPGRIAVTGFDDLGLARHLEAPLTTVRQPIEKQIRYAVERLVAAIDGAPLVPGVVMFDTEPVFRRSCGCPRRPYDVSLSRPPTLQQVNLDEVASNLESVEAELRRGAGGGLEGLGPDWSNRLASSFVRQVRGSAPDLFFDTVEDLLHERPDHHDGITAAFQDVLLALRRQAMGWAAPGTELAAHVDATCQEALFIASDIGAVALARRGAELMQRMVVLSEVTGQLMASPNLSTLGQGLQALPRVGIGSSVVALFTDVLDASSPPKDHASVRPPGVTASLPPVPDVLVIAVASDPDACEGAVGCYPTSQLAPAGYLNGRHVIVQPLTHHGTRLGLALLEYGSEGFVYELLRQGISSAVKGAQLTRAVERLAIIDPLTGLFNRRHLAARLNDELARCNRYGHALSVTVVDLDGFKRVNDVRGHDAGDRVLVRVADALQRTLRTTDVVARVGGDEFVIIEPETTAEAAMLVADRLRAALANVDANGFVAASLGVATLDEAASAALGGGGPRSLEPGLAERLLRNADQALLRAKADGKGRVYHWNDVRQHGHAPPEAP</sequence>
<evidence type="ECO:0000313" key="6">
    <source>
        <dbReference type="Proteomes" id="UP000031599"/>
    </source>
</evidence>
<dbReference type="SUPFAM" id="SSF53822">
    <property type="entry name" value="Periplasmic binding protein-like I"/>
    <property type="match status" value="1"/>
</dbReference>
<dbReference type="Gene3D" id="3.30.70.270">
    <property type="match status" value="1"/>
</dbReference>
<dbReference type="SUPFAM" id="SSF55073">
    <property type="entry name" value="Nucleotide cyclase"/>
    <property type="match status" value="1"/>
</dbReference>
<name>A0A0C2D1E2_9BACT</name>
<dbReference type="Proteomes" id="UP000031599">
    <property type="component" value="Unassembled WGS sequence"/>
</dbReference>
<accession>A0A0C2D1E2</accession>
<evidence type="ECO:0000256" key="1">
    <source>
        <dbReference type="ARBA" id="ARBA00023015"/>
    </source>
</evidence>
<dbReference type="GO" id="GO:0000976">
    <property type="term" value="F:transcription cis-regulatory region binding"/>
    <property type="evidence" value="ECO:0007669"/>
    <property type="project" value="TreeGrafter"/>
</dbReference>
<feature type="domain" description="GGDEF" evidence="4">
    <location>
        <begin position="620"/>
        <end position="762"/>
    </location>
</feature>
<dbReference type="PANTHER" id="PTHR30146:SF109">
    <property type="entry name" value="HTH-TYPE TRANSCRIPTIONAL REGULATOR GALS"/>
    <property type="match status" value="1"/>
</dbReference>
<dbReference type="InterPro" id="IPR043128">
    <property type="entry name" value="Rev_trsase/Diguanyl_cyclase"/>
</dbReference>
<comment type="caution">
    <text evidence="5">The sequence shown here is derived from an EMBL/GenBank/DDBJ whole genome shotgun (WGS) entry which is preliminary data.</text>
</comment>
<dbReference type="CDD" id="cd06267">
    <property type="entry name" value="PBP1_LacI_sugar_binding-like"/>
    <property type="match status" value="1"/>
</dbReference>
<dbReference type="CDD" id="cd01949">
    <property type="entry name" value="GGDEF"/>
    <property type="match status" value="1"/>
</dbReference>
<dbReference type="GO" id="GO:0003700">
    <property type="term" value="F:DNA-binding transcription factor activity"/>
    <property type="evidence" value="ECO:0007669"/>
    <property type="project" value="TreeGrafter"/>
</dbReference>
<gene>
    <name evidence="5" type="ORF">DB30_07393</name>
</gene>
<keyword evidence="3" id="KW-0804">Transcription</keyword>
<proteinExistence type="predicted"/>
<dbReference type="GO" id="GO:0003824">
    <property type="term" value="F:catalytic activity"/>
    <property type="evidence" value="ECO:0007669"/>
    <property type="project" value="UniProtKB-ARBA"/>
</dbReference>
<dbReference type="AlphaFoldDB" id="A0A0C2D1E2"/>
<organism evidence="5 6">
    <name type="scientific">Enhygromyxa salina</name>
    <dbReference type="NCBI Taxonomy" id="215803"/>
    <lineage>
        <taxon>Bacteria</taxon>
        <taxon>Pseudomonadati</taxon>
        <taxon>Myxococcota</taxon>
        <taxon>Polyangia</taxon>
        <taxon>Nannocystales</taxon>
        <taxon>Nannocystaceae</taxon>
        <taxon>Enhygromyxa</taxon>
    </lineage>
</organism>